<evidence type="ECO:0000313" key="12">
    <source>
        <dbReference type="Proteomes" id="UP000039865"/>
    </source>
</evidence>
<feature type="compositionally biased region" description="Basic and acidic residues" evidence="8">
    <location>
        <begin position="507"/>
        <end position="517"/>
    </location>
</feature>
<keyword evidence="4 9" id="KW-0812">Transmembrane</keyword>
<evidence type="ECO:0000256" key="2">
    <source>
        <dbReference type="ARBA" id="ARBA00005887"/>
    </source>
</evidence>
<feature type="transmembrane region" description="Helical" evidence="9">
    <location>
        <begin position="315"/>
        <end position="332"/>
    </location>
</feature>
<feature type="transmembrane region" description="Helical" evidence="9">
    <location>
        <begin position="338"/>
        <end position="359"/>
    </location>
</feature>
<dbReference type="GO" id="GO:0008519">
    <property type="term" value="F:ammonium channel activity"/>
    <property type="evidence" value="ECO:0007669"/>
    <property type="project" value="InterPro"/>
</dbReference>
<feature type="domain" description="Ammonium transporter AmtB-like" evidence="10">
    <location>
        <begin position="237"/>
        <end position="453"/>
    </location>
</feature>
<feature type="domain" description="Ammonium transporter AmtB-like" evidence="10">
    <location>
        <begin position="19"/>
        <end position="196"/>
    </location>
</feature>
<protein>
    <submittedName>
        <fullName evidence="11">Ammonium transporter</fullName>
    </submittedName>
</protein>
<dbReference type="InterPro" id="IPR029020">
    <property type="entry name" value="Ammonium/urea_transptr"/>
</dbReference>
<dbReference type="AlphaFoldDB" id="A0A078AET0"/>
<dbReference type="SUPFAM" id="SSF111352">
    <property type="entry name" value="Ammonium transporter"/>
    <property type="match status" value="1"/>
</dbReference>
<dbReference type="OrthoDB" id="534912at2759"/>
<evidence type="ECO:0000256" key="6">
    <source>
        <dbReference type="ARBA" id="ARBA00023136"/>
    </source>
</evidence>
<comment type="similarity">
    <text evidence="2">Belongs to the ammonia transporter channel (TC 1.A.11.2) family.</text>
</comment>
<sequence length="527" mass="58619">MEGPNSATVLTTDMQINSVWVMVSTAFIFFMEAGFFLLEGGSLRKKNIGHVLLKNIMSASVAMLMWWFTGYGFAFGPVSNHFIAGDGRFFASSRFEDFEIDHYLGFIFQYAFCTTTTSIVSGSLSERTTVPVFLGYCAFMAGLVYPVVVAWVWGPGGWLLERGYHDLAGTGCIHLTGGVGGMIGAIIVGPRFLNSKDKKMVNLDELLKEKEYQDVLNTIESAEDRAIFQKWFLSQLDEEIKPHNQAFIALGTIILWVAWLFFNGGSTYSLQTTRQNSPTKVIMNTMLSGAVAGLFTVIFKPYIMKTRSSTSKYDIGNLCNGVLVGCVSVTGACDRCENWAAVIIGVFAALFYIAGCAFIQKLGIDDPIEACCVHGFGGFWGLIAVGFFDNTKGVIYQREGRGYFFGMQIAGLFAIIGWTIAMTIIYFGIMKLLKIDRVSKSHELMGFDIAEMGVLNKHILQKMKNQVMANERKIRNNHEKMPTMTDLLAKDEALALREEEADQYENFNEKREGDRPLGKHSPSKQTV</sequence>
<feature type="transmembrane region" description="Helical" evidence="9">
    <location>
        <begin position="103"/>
        <end position="121"/>
    </location>
</feature>
<feature type="transmembrane region" description="Helical" evidence="9">
    <location>
        <begin position="408"/>
        <end position="429"/>
    </location>
</feature>
<name>A0A078AET0_STYLE</name>
<feature type="transmembrane region" description="Helical" evidence="9">
    <location>
        <begin position="282"/>
        <end position="303"/>
    </location>
</feature>
<accession>A0A078AET0</accession>
<gene>
    <name evidence="11" type="primary">Contig11168.g11930</name>
    <name evidence="11" type="ORF">STYLEM_9333</name>
</gene>
<dbReference type="PANTHER" id="PTHR11730:SF6">
    <property type="entry name" value="AMMONIUM TRANSPORTER"/>
    <property type="match status" value="1"/>
</dbReference>
<dbReference type="InterPro" id="IPR024041">
    <property type="entry name" value="NH4_transpt_AmtB-like_dom"/>
</dbReference>
<feature type="transmembrane region" description="Helical" evidence="9">
    <location>
        <begin position="59"/>
        <end position="83"/>
    </location>
</feature>
<evidence type="ECO:0000259" key="10">
    <source>
        <dbReference type="Pfam" id="PF00909"/>
    </source>
</evidence>
<evidence type="ECO:0000313" key="11">
    <source>
        <dbReference type="EMBL" id="CDW80336.1"/>
    </source>
</evidence>
<evidence type="ECO:0000256" key="1">
    <source>
        <dbReference type="ARBA" id="ARBA00004141"/>
    </source>
</evidence>
<organism evidence="11 12">
    <name type="scientific">Stylonychia lemnae</name>
    <name type="common">Ciliate</name>
    <dbReference type="NCBI Taxonomy" id="5949"/>
    <lineage>
        <taxon>Eukaryota</taxon>
        <taxon>Sar</taxon>
        <taxon>Alveolata</taxon>
        <taxon>Ciliophora</taxon>
        <taxon>Intramacronucleata</taxon>
        <taxon>Spirotrichea</taxon>
        <taxon>Stichotrichia</taxon>
        <taxon>Sporadotrichida</taxon>
        <taxon>Oxytrichidae</taxon>
        <taxon>Stylonychinae</taxon>
        <taxon>Stylonychia</taxon>
    </lineage>
</organism>
<dbReference type="Proteomes" id="UP000039865">
    <property type="component" value="Unassembled WGS sequence"/>
</dbReference>
<dbReference type="Gene3D" id="1.10.3430.10">
    <property type="entry name" value="Ammonium transporter AmtB like domains"/>
    <property type="match status" value="1"/>
</dbReference>
<dbReference type="GO" id="GO:0005886">
    <property type="term" value="C:plasma membrane"/>
    <property type="evidence" value="ECO:0007669"/>
    <property type="project" value="TreeGrafter"/>
</dbReference>
<dbReference type="OMA" id="RANYNAY"/>
<evidence type="ECO:0000256" key="7">
    <source>
        <dbReference type="ARBA" id="ARBA00023177"/>
    </source>
</evidence>
<evidence type="ECO:0000256" key="5">
    <source>
        <dbReference type="ARBA" id="ARBA00022989"/>
    </source>
</evidence>
<feature type="transmembrane region" description="Helical" evidence="9">
    <location>
        <begin position="20"/>
        <end position="38"/>
    </location>
</feature>
<feature type="transmembrane region" description="Helical" evidence="9">
    <location>
        <begin position="246"/>
        <end position="262"/>
    </location>
</feature>
<dbReference type="GO" id="GO:0097272">
    <property type="term" value="P:ammonium homeostasis"/>
    <property type="evidence" value="ECO:0007669"/>
    <property type="project" value="TreeGrafter"/>
</dbReference>
<dbReference type="Pfam" id="PF00909">
    <property type="entry name" value="Ammonium_transp"/>
    <property type="match status" value="2"/>
</dbReference>
<keyword evidence="6 9" id="KW-0472">Membrane</keyword>
<comment type="subcellular location">
    <subcellularLocation>
        <location evidence="1">Membrane</location>
        <topology evidence="1">Multi-pass membrane protein</topology>
    </subcellularLocation>
</comment>
<evidence type="ECO:0000256" key="9">
    <source>
        <dbReference type="SAM" id="Phobius"/>
    </source>
</evidence>
<keyword evidence="3" id="KW-0813">Transport</keyword>
<feature type="transmembrane region" description="Helical" evidence="9">
    <location>
        <begin position="371"/>
        <end position="388"/>
    </location>
</feature>
<keyword evidence="12" id="KW-1185">Reference proteome</keyword>
<feature type="region of interest" description="Disordered" evidence="8">
    <location>
        <begin position="504"/>
        <end position="527"/>
    </location>
</feature>
<dbReference type="PANTHER" id="PTHR11730">
    <property type="entry name" value="AMMONIUM TRANSPORTER"/>
    <property type="match status" value="1"/>
</dbReference>
<keyword evidence="7" id="KW-0924">Ammonia transport</keyword>
<evidence type="ECO:0000256" key="8">
    <source>
        <dbReference type="SAM" id="MobiDB-lite"/>
    </source>
</evidence>
<dbReference type="InParanoid" id="A0A078AET0"/>
<evidence type="ECO:0000256" key="4">
    <source>
        <dbReference type="ARBA" id="ARBA00022692"/>
    </source>
</evidence>
<evidence type="ECO:0000256" key="3">
    <source>
        <dbReference type="ARBA" id="ARBA00022448"/>
    </source>
</evidence>
<feature type="transmembrane region" description="Helical" evidence="9">
    <location>
        <begin position="173"/>
        <end position="193"/>
    </location>
</feature>
<feature type="transmembrane region" description="Helical" evidence="9">
    <location>
        <begin position="133"/>
        <end position="153"/>
    </location>
</feature>
<proteinExistence type="inferred from homology"/>
<reference evidence="11 12" key="1">
    <citation type="submission" date="2014-06" db="EMBL/GenBank/DDBJ databases">
        <authorList>
            <person name="Swart Estienne"/>
        </authorList>
    </citation>
    <scope>NUCLEOTIDE SEQUENCE [LARGE SCALE GENOMIC DNA]</scope>
    <source>
        <strain evidence="11 12">130c</strain>
    </source>
</reference>
<dbReference type="EMBL" id="CCKQ01008875">
    <property type="protein sequence ID" value="CDW80336.1"/>
    <property type="molecule type" value="Genomic_DNA"/>
</dbReference>
<keyword evidence="5 9" id="KW-1133">Transmembrane helix</keyword>